<feature type="chain" id="PRO_5038691537" evidence="1">
    <location>
        <begin position="28"/>
        <end position="2263"/>
    </location>
</feature>
<dbReference type="InterPro" id="IPR054544">
    <property type="entry name" value="Pest_crys_Cry1Aa_dom-IV"/>
</dbReference>
<comment type="caution">
    <text evidence="5">The sequence shown here is derived from an EMBL/GenBank/DDBJ whole genome shotgun (WGS) entry which is preliminary data.</text>
</comment>
<organism evidence="5 6">
    <name type="scientific">Listeria newyorkensis</name>
    <dbReference type="NCBI Taxonomy" id="1497681"/>
    <lineage>
        <taxon>Bacteria</taxon>
        <taxon>Bacillati</taxon>
        <taxon>Bacillota</taxon>
        <taxon>Bacilli</taxon>
        <taxon>Bacillales</taxon>
        <taxon>Listeriaceae</taxon>
        <taxon>Listeria</taxon>
    </lineage>
</organism>
<feature type="signal peptide" evidence="1">
    <location>
        <begin position="1"/>
        <end position="27"/>
    </location>
</feature>
<dbReference type="Pfam" id="PF13290">
    <property type="entry name" value="CHB_HEX_C_1"/>
    <property type="match status" value="1"/>
</dbReference>
<dbReference type="InterPro" id="IPR026876">
    <property type="entry name" value="Fn3_assoc_repeat"/>
</dbReference>
<keyword evidence="1" id="KW-0732">Signal</keyword>
<evidence type="ECO:0000256" key="1">
    <source>
        <dbReference type="SAM" id="SignalP"/>
    </source>
</evidence>
<dbReference type="Proteomes" id="UP000569903">
    <property type="component" value="Unassembled WGS sequence"/>
</dbReference>
<feature type="domain" description="Pesticidal crystal protein Cry1Aa" evidence="3">
    <location>
        <begin position="1766"/>
        <end position="1828"/>
    </location>
</feature>
<proteinExistence type="predicted"/>
<evidence type="ECO:0000259" key="3">
    <source>
        <dbReference type="Pfam" id="PF18449"/>
    </source>
</evidence>
<dbReference type="InterPro" id="IPR059177">
    <property type="entry name" value="GH29D-like_dom"/>
</dbReference>
<evidence type="ECO:0000259" key="4">
    <source>
        <dbReference type="Pfam" id="PF20622"/>
    </source>
</evidence>
<gene>
    <name evidence="5" type="ORF">HB850_15515</name>
</gene>
<dbReference type="RefSeq" id="WP_185390299.1">
    <property type="nucleotide sequence ID" value="NZ_JAARQN010000020.1"/>
</dbReference>
<evidence type="ECO:0000259" key="2">
    <source>
        <dbReference type="Pfam" id="PF13290"/>
    </source>
</evidence>
<feature type="domain" description="Bacterial Ig" evidence="4">
    <location>
        <begin position="2101"/>
        <end position="2177"/>
    </location>
</feature>
<feature type="domain" description="Bacterial Ig" evidence="4">
    <location>
        <begin position="2010"/>
        <end position="2088"/>
    </location>
</feature>
<sequence>MKKKSNFGLKVLSMAMIVSLMVPSSIGNIVTFAETQATTQSTSTVNEEQTFSFAKEFPIQKSTDDAEVSSTVVNLTSTGLDLHGLAGATQTTYLRFADVALPTDAKITKAYIAFTARDASSAAQSTTINVTGELGTQAAFASTVASFTSRIFTTTTMSMKTPVVATNTIFNTDDVSSIVKEMRANTADIKDYVFKVTGSGVGSFVMRSFDSSAPMAPKLMIEYTSPTGEYNAKISNTSDDAEESGTGKAIALNAEMKIGGYTAAALTPANKNLSAFRFANVDLPENAKIDDAYLEFTTKATVANQTSNMAIAAELGNPATYTTTAGNISNRNYTASTVTYQQPSFTTAKQVIRTPNLKSIIDETRLMGWTNGNALAFKVDGDNYIGSIYQGGTDAALQPKLVIKYSYSEKDAIGEEVTQDPAKIKNLFINEVASMGTDVQTDGWIEIFNNNDAPVFLSKDVFISDDANALGKSELSDIYIPAKGYRVVKANGTQNNASANFTLGDRDTTLYLSTKYDGSFHTLDTFAVKKMPYNETLGRFNDADKNLVSYTTGTYESSNNGATPLVNITPSQTTGMYKTAFGLTLKTDSINTIKYTLDGSTPSETNGTTYTGPIKVDKNMTVKAYAYNAKQNSGVQTYVYSIRDDAENIPSAKKEYLVKAGTDDASVNATSTNLTATSLNLHGLLKAVPESTFVRFADVSIPADAVITKAYLTFTTLTASSTPTNLSVAGQVGNGEAFASTVASFTNRALTETTAKSTTPAKVAVNDLVNTGDLTEVINEMRSSNAVLKDLVFKVDGDKTGSYAARSFESSATMAPKLVLEYYSEDGDSRAQVATANDDAEEYGTAKTMNLGDNLRIGGYYSATLTPAYKDISAFRFNNVSLPESAEIEDAYLEFTTSASTTAKVSSNMEIRSELGNPEIYNSTAGNITSRSYSNMVVKYSQPAFAAKNEIVRTANLKDIINENRLSGWKDGQAMAFRVDGDNYIGSVYQGGGANSARLIIKYKNNGKGPSIENALATPDKIKNVYINELSSEGTASSKDAWVELYNNNDVPVILGKGMYLTDKTKTLDKFEFSNLVIPAKGFRVLYSDKAPELGNNHLNFEIGGSGDVVLSAKVGSEFKTVDSIKYTKQAYNQTFGRQTDASKTLTLFSSETFGTSNNSGQSNYAVQFSKDRGMYDTGFDLTMTSKAGITLKYTLDGSEPSATKGTTYTGPITIAKTTVVKVYGYDTTGNTGVLSNTYVLRDNYKNEVKSGYQWQFKTNITSDEYAQAIDDFPVVSVTGAVTDLNATNYSPGTFEYLDSHMGAGGANYFNYSGAKKFGQASAGQYNSGVAVKFHRDYNAKKAKYNFFDATPGEAFPVVGKFSKLELKEGQDGPQNDVYNLGYNRYDETVSDTLAQRMGKISLHTKYVHYYYNGKYMGVKTLREDFGQNMFEEYFGGDDDDYTKIRFQDGYFLPGIVEAGDGDANILTKVKAVATAKNFQEFKNYVDVEDLIKTQILFMFIDTEQEVDAVVSNDILNGNGIKMKFNINDTDGAFYNNGGTGTSSSVFAGGGGTYRYKWADANSRKGAGILFGNFSGDSTTVPTAGNLEFKTLVKDQVLKQIGPANGDFAGAADAPLSVANVRQLILENQQQIDAAYKLDAAFMGARTSIYKDWLATQVKVQAQVPDRVKYNLEMWTKYGMAHTLQNVSIIPSGSGVVLNNPNANTDTYYTTDGTDPMGADGVVSSKATKYTAGTVLPKTTKLTVRAFTTNNWGPMIDNGTAAEQAQKEETATKAVQALFTNDNVASGTIKKETDQKAIDAAQKAVDAVTDLATRSVLQNNLNKAKELLANRGKTSGTITTTDFIIGTDSYVKGTYTGDVTKIALEVNGTLQQIINATSSPYQYYAKGKINAPTDQVNMIGYDKDGNELQKTKVNVQKPTAGQLTLNPFYLGKDNYVTGQFSGDVAKISLTVNDVESTKIGVTTADFQYYANKLIRNMTDNVKMTAYDNNGKILDTKPVTIAKEAATVGAITSLAPFKIGKDNYVTGQFSGDIAKISLTVNNVEGTKITVAAPDFKYYANNVIRNLTDTAKLTAYDNVGKVLDTKTITVLNGISLPGSIDTIAPFKIGKDSYITGTYSGDVAKVELQINKVALQRINVTDSTIKYYAKTNITKLTDTVELVGYNTAGDVVSTKVVPVTSANGGVTVNPFLLGTDGYVKGQFTGDVARISLTVNNVKQTTINVPTTGPDFQYYAKTVIKNRTDIVTLTAYDSLGGEIQTVTVPIM</sequence>
<feature type="domain" description="Bacterial Ig" evidence="4">
    <location>
        <begin position="1921"/>
        <end position="2001"/>
    </location>
</feature>
<dbReference type="InterPro" id="IPR046746">
    <property type="entry name" value="Big_15"/>
</dbReference>
<reference evidence="5 6" key="1">
    <citation type="submission" date="2020-03" db="EMBL/GenBank/DDBJ databases">
        <title>Soil Listeria distribution.</title>
        <authorList>
            <person name="Liao J."/>
            <person name="Wiedmann M."/>
        </authorList>
    </citation>
    <scope>NUCLEOTIDE SEQUENCE [LARGE SCALE GENOMIC DNA]</scope>
    <source>
        <strain evidence="5 6">FSL L7-1614</strain>
    </source>
</reference>
<name>A0A841Z2T7_9LIST</name>
<accession>A0A841Z2T7</accession>
<dbReference type="Pfam" id="PF13287">
    <property type="entry name" value="Fn3_assoc"/>
    <property type="match status" value="2"/>
</dbReference>
<feature type="domain" description="Bacterial Ig" evidence="4">
    <location>
        <begin position="1836"/>
        <end position="1916"/>
    </location>
</feature>
<dbReference type="EMBL" id="JAARQN010000020">
    <property type="protein sequence ID" value="MBC1459167.1"/>
    <property type="molecule type" value="Genomic_DNA"/>
</dbReference>
<protein>
    <submittedName>
        <fullName evidence="5">Uncharacterized protein</fullName>
    </submittedName>
</protein>
<dbReference type="Pfam" id="PF18449">
    <property type="entry name" value="Endotoxin_C2"/>
    <property type="match status" value="1"/>
</dbReference>
<evidence type="ECO:0000313" key="6">
    <source>
        <dbReference type="Proteomes" id="UP000569903"/>
    </source>
</evidence>
<feature type="domain" description="GH29D-like beta-sandwich" evidence="2">
    <location>
        <begin position="1173"/>
        <end position="1233"/>
    </location>
</feature>
<feature type="domain" description="Bacterial Ig" evidence="4">
    <location>
        <begin position="2181"/>
        <end position="2262"/>
    </location>
</feature>
<evidence type="ECO:0000313" key="5">
    <source>
        <dbReference type="EMBL" id="MBC1459167.1"/>
    </source>
</evidence>
<dbReference type="Pfam" id="PF20622">
    <property type="entry name" value="Big_15"/>
    <property type="match status" value="5"/>
</dbReference>